<protein>
    <submittedName>
        <fullName evidence="1">Cysteine-rich CWC family protein</fullName>
    </submittedName>
</protein>
<keyword evidence="2" id="KW-1185">Reference proteome</keyword>
<dbReference type="EMBL" id="JAENIK010000011">
    <property type="protein sequence ID" value="MBK1816579.1"/>
    <property type="molecule type" value="Genomic_DNA"/>
</dbReference>
<evidence type="ECO:0000313" key="1">
    <source>
        <dbReference type="EMBL" id="MBK1816579.1"/>
    </source>
</evidence>
<dbReference type="AlphaFoldDB" id="A0A934VCK2"/>
<accession>A0A934VCK2</accession>
<dbReference type="InterPro" id="IPR032720">
    <property type="entry name" value="Cys_rich_CWC"/>
</dbReference>
<gene>
    <name evidence="1" type="ORF">JIN84_13215</name>
</gene>
<comment type="caution">
    <text evidence="1">The sequence shown here is derived from an EMBL/GenBank/DDBJ whole genome shotgun (WGS) entry which is preliminary data.</text>
</comment>
<dbReference type="RefSeq" id="WP_200351512.1">
    <property type="nucleotide sequence ID" value="NZ_BAABHZ010000006.1"/>
</dbReference>
<evidence type="ECO:0000313" key="2">
    <source>
        <dbReference type="Proteomes" id="UP000600139"/>
    </source>
</evidence>
<proteinExistence type="predicted"/>
<organism evidence="1 2">
    <name type="scientific">Luteolibacter yonseiensis</name>
    <dbReference type="NCBI Taxonomy" id="1144680"/>
    <lineage>
        <taxon>Bacteria</taxon>
        <taxon>Pseudomonadati</taxon>
        <taxon>Verrucomicrobiota</taxon>
        <taxon>Verrucomicrobiia</taxon>
        <taxon>Verrucomicrobiales</taxon>
        <taxon>Verrucomicrobiaceae</taxon>
        <taxon>Luteolibacter</taxon>
    </lineage>
</organism>
<dbReference type="Pfam" id="PF14375">
    <property type="entry name" value="Cys_rich_CWC"/>
    <property type="match status" value="1"/>
</dbReference>
<name>A0A934VCK2_9BACT</name>
<dbReference type="Proteomes" id="UP000600139">
    <property type="component" value="Unassembled WGS sequence"/>
</dbReference>
<reference evidence="1" key="1">
    <citation type="submission" date="2021-01" db="EMBL/GenBank/DDBJ databases">
        <title>Modified the classification status of verrucomicrobia.</title>
        <authorList>
            <person name="Feng X."/>
        </authorList>
    </citation>
    <scope>NUCLEOTIDE SEQUENCE</scope>
    <source>
        <strain evidence="1">JCM 18052</strain>
    </source>
</reference>
<sequence>MCQISTENKCPLCGNSNHCGVNDIGGCWCGKIEIPMELIEQLPEQGKACICLGCVKASLAARGGQVSFCADGG</sequence>